<dbReference type="AlphaFoldDB" id="A0A0F9CJ67"/>
<evidence type="ECO:0000313" key="1">
    <source>
        <dbReference type="EMBL" id="KKL49174.1"/>
    </source>
</evidence>
<evidence type="ECO:0008006" key="2">
    <source>
        <dbReference type="Google" id="ProtNLM"/>
    </source>
</evidence>
<dbReference type="SUPFAM" id="SSF52309">
    <property type="entry name" value="N-(deoxy)ribosyltransferase-like"/>
    <property type="match status" value="1"/>
</dbReference>
<dbReference type="InterPro" id="IPR025518">
    <property type="entry name" value="DUF4406"/>
</dbReference>
<dbReference type="EMBL" id="LAZR01033055">
    <property type="protein sequence ID" value="KKL49174.1"/>
    <property type="molecule type" value="Genomic_DNA"/>
</dbReference>
<comment type="caution">
    <text evidence="1">The sequence shown here is derived from an EMBL/GenBank/DDBJ whole genome shotgun (WGS) entry which is preliminary data.</text>
</comment>
<sequence>MCERRLRVYIAGPMTNGTGRNFNMEKIHEAIDAYFVLIDGGLVPHCPQLTVFCEFMKPNRISYEQWMKLDAAYIDDSDVVLRIPGPSAGADKECKYALSRGKPVVVGLDNFLCWYDSTGMRQHPFVEAPNETTVANSVT</sequence>
<organism evidence="1">
    <name type="scientific">marine sediment metagenome</name>
    <dbReference type="NCBI Taxonomy" id="412755"/>
    <lineage>
        <taxon>unclassified sequences</taxon>
        <taxon>metagenomes</taxon>
        <taxon>ecological metagenomes</taxon>
    </lineage>
</organism>
<gene>
    <name evidence="1" type="ORF">LCGC14_2318140</name>
</gene>
<name>A0A0F9CJ67_9ZZZZ</name>
<accession>A0A0F9CJ67</accession>
<dbReference type="Pfam" id="PF14359">
    <property type="entry name" value="DUF4406"/>
    <property type="match status" value="1"/>
</dbReference>
<proteinExistence type="predicted"/>
<protein>
    <recommendedName>
        <fullName evidence="2">Nucleoside 2-deoxyribosyltransferase</fullName>
    </recommendedName>
</protein>
<reference evidence="1" key="1">
    <citation type="journal article" date="2015" name="Nature">
        <title>Complex archaea that bridge the gap between prokaryotes and eukaryotes.</title>
        <authorList>
            <person name="Spang A."/>
            <person name="Saw J.H."/>
            <person name="Jorgensen S.L."/>
            <person name="Zaremba-Niedzwiedzka K."/>
            <person name="Martijn J."/>
            <person name="Lind A.E."/>
            <person name="van Eijk R."/>
            <person name="Schleper C."/>
            <person name="Guy L."/>
            <person name="Ettema T.J."/>
        </authorList>
    </citation>
    <scope>NUCLEOTIDE SEQUENCE</scope>
</reference>
<dbReference type="Gene3D" id="3.40.50.10400">
    <property type="entry name" value="Hypothetical protein PA1492"/>
    <property type="match status" value="1"/>
</dbReference>